<evidence type="ECO:0000256" key="1">
    <source>
        <dbReference type="ARBA" id="ARBA00000553"/>
    </source>
</evidence>
<dbReference type="PANTHER" id="PTHR30616">
    <property type="entry name" value="UNCHARACTERIZED PROTEIN YFIH"/>
    <property type="match status" value="1"/>
</dbReference>
<organism evidence="13 14">
    <name type="scientific">Laceyella tengchongensis</name>
    <dbReference type="NCBI Taxonomy" id="574699"/>
    <lineage>
        <taxon>Bacteria</taxon>
        <taxon>Bacillati</taxon>
        <taxon>Bacillota</taxon>
        <taxon>Bacilli</taxon>
        <taxon>Bacillales</taxon>
        <taxon>Thermoactinomycetaceae</taxon>
        <taxon>Laceyella</taxon>
    </lineage>
</organism>
<evidence type="ECO:0000256" key="7">
    <source>
        <dbReference type="ARBA" id="ARBA00022801"/>
    </source>
</evidence>
<keyword evidence="7" id="KW-0378">Hydrolase</keyword>
<dbReference type="EMBL" id="FXTU01000002">
    <property type="protein sequence ID" value="SMP10747.1"/>
    <property type="molecule type" value="Genomic_DNA"/>
</dbReference>
<sequence>MEPFQYRDSKVPMFELTAWQNQFPHLRVGFSARRAGEDADCRNYALHVGDRPRQVVDNRRELSEELDFSFDAWTCAEQVHGVHIEQVSAADRGKGKDGRQNAYQETDGLFTRELGVLLAAYFADCVPLYFYHPQLDLVGVAHAGWKGTVGQIGAHMVKRFCEQGAKPEEIWVAIGPSIGPCCYEVDERVIGPMREAIHSQEALERIAVSHVPGRWQCDLKRANAEIFLQAGILPEHMAVSKWCTSCDHSYFYSHRRDKGKTGRMVAWIGKQER</sequence>
<proteinExistence type="inferred from homology"/>
<dbReference type="GO" id="GO:0005507">
    <property type="term" value="F:copper ion binding"/>
    <property type="evidence" value="ECO:0007669"/>
    <property type="project" value="TreeGrafter"/>
</dbReference>
<protein>
    <recommendedName>
        <fullName evidence="12">Purine nucleoside phosphorylase</fullName>
    </recommendedName>
</protein>
<evidence type="ECO:0000256" key="2">
    <source>
        <dbReference type="ARBA" id="ARBA00001947"/>
    </source>
</evidence>
<evidence type="ECO:0000256" key="9">
    <source>
        <dbReference type="ARBA" id="ARBA00047989"/>
    </source>
</evidence>
<dbReference type="InterPro" id="IPR011324">
    <property type="entry name" value="Cytotoxic_necrot_fac-like_cat"/>
</dbReference>
<comment type="similarity">
    <text evidence="4 12">Belongs to the purine nucleoside phosphorylase YfiH/LACC1 family.</text>
</comment>
<dbReference type="NCBIfam" id="TIGR00726">
    <property type="entry name" value="peptidoglycan editing factor PgeF"/>
    <property type="match status" value="1"/>
</dbReference>
<evidence type="ECO:0000256" key="3">
    <source>
        <dbReference type="ARBA" id="ARBA00003215"/>
    </source>
</evidence>
<comment type="catalytic activity">
    <reaction evidence="9">
        <text>adenosine + H2O + H(+) = inosine + NH4(+)</text>
        <dbReference type="Rhea" id="RHEA:24408"/>
        <dbReference type="ChEBI" id="CHEBI:15377"/>
        <dbReference type="ChEBI" id="CHEBI:15378"/>
        <dbReference type="ChEBI" id="CHEBI:16335"/>
        <dbReference type="ChEBI" id="CHEBI:17596"/>
        <dbReference type="ChEBI" id="CHEBI:28938"/>
        <dbReference type="EC" id="3.5.4.4"/>
    </reaction>
    <physiologicalReaction direction="left-to-right" evidence="9">
        <dbReference type="Rhea" id="RHEA:24409"/>
    </physiologicalReaction>
</comment>
<dbReference type="RefSeq" id="WP_102992853.1">
    <property type="nucleotide sequence ID" value="NZ_FXTU01000002.1"/>
</dbReference>
<keyword evidence="14" id="KW-1185">Reference proteome</keyword>
<keyword evidence="8" id="KW-0862">Zinc</keyword>
<dbReference type="GO" id="GO:0016787">
    <property type="term" value="F:hydrolase activity"/>
    <property type="evidence" value="ECO:0007669"/>
    <property type="project" value="UniProtKB-KW"/>
</dbReference>
<keyword evidence="6" id="KW-0479">Metal-binding</keyword>
<evidence type="ECO:0000256" key="5">
    <source>
        <dbReference type="ARBA" id="ARBA00022679"/>
    </source>
</evidence>
<comment type="cofactor">
    <cofactor evidence="2">
        <name>Zn(2+)</name>
        <dbReference type="ChEBI" id="CHEBI:29105"/>
    </cofactor>
</comment>
<dbReference type="AlphaFoldDB" id="A0AA46AE67"/>
<dbReference type="SUPFAM" id="SSF64438">
    <property type="entry name" value="CNF1/YfiH-like putative cysteine hydrolases"/>
    <property type="match status" value="1"/>
</dbReference>
<reference evidence="13" key="1">
    <citation type="submission" date="2017-05" db="EMBL/GenBank/DDBJ databases">
        <authorList>
            <person name="Varghese N."/>
            <person name="Submissions S."/>
        </authorList>
    </citation>
    <scope>NUCLEOTIDE SEQUENCE</scope>
    <source>
        <strain evidence="13">DSM 45262</strain>
    </source>
</reference>
<dbReference type="Gene3D" id="3.60.140.10">
    <property type="entry name" value="CNF1/YfiH-like putative cysteine hydrolases"/>
    <property type="match status" value="1"/>
</dbReference>
<dbReference type="PANTHER" id="PTHR30616:SF2">
    <property type="entry name" value="PURINE NUCLEOSIDE PHOSPHORYLASE LACC1"/>
    <property type="match status" value="1"/>
</dbReference>
<comment type="catalytic activity">
    <reaction evidence="11">
        <text>S-methyl-5'-thioadenosine + phosphate = 5-(methylsulfanyl)-alpha-D-ribose 1-phosphate + adenine</text>
        <dbReference type="Rhea" id="RHEA:11852"/>
        <dbReference type="ChEBI" id="CHEBI:16708"/>
        <dbReference type="ChEBI" id="CHEBI:17509"/>
        <dbReference type="ChEBI" id="CHEBI:43474"/>
        <dbReference type="ChEBI" id="CHEBI:58533"/>
        <dbReference type="EC" id="2.4.2.28"/>
    </reaction>
    <physiologicalReaction direction="left-to-right" evidence="11">
        <dbReference type="Rhea" id="RHEA:11853"/>
    </physiologicalReaction>
</comment>
<evidence type="ECO:0000256" key="10">
    <source>
        <dbReference type="ARBA" id="ARBA00048968"/>
    </source>
</evidence>
<evidence type="ECO:0000256" key="12">
    <source>
        <dbReference type="RuleBase" id="RU361274"/>
    </source>
</evidence>
<evidence type="ECO:0000313" key="13">
    <source>
        <dbReference type="EMBL" id="SMP10747.1"/>
    </source>
</evidence>
<dbReference type="CDD" id="cd16833">
    <property type="entry name" value="YfiH"/>
    <property type="match status" value="1"/>
</dbReference>
<comment type="catalytic activity">
    <reaction evidence="1">
        <text>inosine + phosphate = alpha-D-ribose 1-phosphate + hypoxanthine</text>
        <dbReference type="Rhea" id="RHEA:27646"/>
        <dbReference type="ChEBI" id="CHEBI:17368"/>
        <dbReference type="ChEBI" id="CHEBI:17596"/>
        <dbReference type="ChEBI" id="CHEBI:43474"/>
        <dbReference type="ChEBI" id="CHEBI:57720"/>
        <dbReference type="EC" id="2.4.2.1"/>
    </reaction>
    <physiologicalReaction direction="left-to-right" evidence="1">
        <dbReference type="Rhea" id="RHEA:27647"/>
    </physiologicalReaction>
</comment>
<dbReference type="Pfam" id="PF02578">
    <property type="entry name" value="Cu-oxidase_4"/>
    <property type="match status" value="1"/>
</dbReference>
<name>A0AA46AE67_9BACL</name>
<accession>A0AA46AE67</accession>
<dbReference type="GO" id="GO:0017061">
    <property type="term" value="F:S-methyl-5-thioadenosine phosphorylase activity"/>
    <property type="evidence" value="ECO:0007669"/>
    <property type="project" value="UniProtKB-EC"/>
</dbReference>
<evidence type="ECO:0000256" key="8">
    <source>
        <dbReference type="ARBA" id="ARBA00022833"/>
    </source>
</evidence>
<keyword evidence="5" id="KW-0808">Transferase</keyword>
<dbReference type="InterPro" id="IPR038371">
    <property type="entry name" value="Cu_polyphenol_OxRdtase_sf"/>
</dbReference>
<comment type="caution">
    <text evidence="13">The sequence shown here is derived from an EMBL/GenBank/DDBJ whole genome shotgun (WGS) entry which is preliminary data.</text>
</comment>
<evidence type="ECO:0000256" key="11">
    <source>
        <dbReference type="ARBA" id="ARBA00049893"/>
    </source>
</evidence>
<evidence type="ECO:0000313" key="14">
    <source>
        <dbReference type="Proteomes" id="UP001157946"/>
    </source>
</evidence>
<comment type="catalytic activity">
    <reaction evidence="10">
        <text>adenosine + phosphate = alpha-D-ribose 1-phosphate + adenine</text>
        <dbReference type="Rhea" id="RHEA:27642"/>
        <dbReference type="ChEBI" id="CHEBI:16335"/>
        <dbReference type="ChEBI" id="CHEBI:16708"/>
        <dbReference type="ChEBI" id="CHEBI:43474"/>
        <dbReference type="ChEBI" id="CHEBI:57720"/>
        <dbReference type="EC" id="2.4.2.1"/>
    </reaction>
    <physiologicalReaction direction="left-to-right" evidence="10">
        <dbReference type="Rhea" id="RHEA:27643"/>
    </physiologicalReaction>
</comment>
<dbReference type="InterPro" id="IPR003730">
    <property type="entry name" value="Cu_polyphenol_OxRdtase"/>
</dbReference>
<gene>
    <name evidence="13" type="ORF">SAMN06265361_102211</name>
</gene>
<evidence type="ECO:0000256" key="6">
    <source>
        <dbReference type="ARBA" id="ARBA00022723"/>
    </source>
</evidence>
<evidence type="ECO:0000256" key="4">
    <source>
        <dbReference type="ARBA" id="ARBA00007353"/>
    </source>
</evidence>
<dbReference type="Proteomes" id="UP001157946">
    <property type="component" value="Unassembled WGS sequence"/>
</dbReference>
<comment type="function">
    <text evidence="3">Purine nucleoside enzyme that catalyzes the phosphorolysis of adenosine and inosine nucleosides, yielding D-ribose 1-phosphate and the respective free bases, adenine and hypoxanthine. Also catalyzes the phosphorolysis of S-methyl-5'-thioadenosine into adenine and S-methyl-5-thio-alpha-D-ribose 1-phosphate. Also has adenosine deaminase activity.</text>
</comment>